<sequence>MPDIQKIDGSTHICLKFDGGVLCKETSSTLKSLLENFCYRKYLKYTRKLQNKMLQIQRNTSTIMYK</sequence>
<name>A0A9D4JJQ0_DREPO</name>
<evidence type="ECO:0000313" key="2">
    <source>
        <dbReference type="Proteomes" id="UP000828390"/>
    </source>
</evidence>
<dbReference type="AlphaFoldDB" id="A0A9D4JJQ0"/>
<reference evidence="1" key="1">
    <citation type="journal article" date="2019" name="bioRxiv">
        <title>The Genome of the Zebra Mussel, Dreissena polymorpha: A Resource for Invasive Species Research.</title>
        <authorList>
            <person name="McCartney M.A."/>
            <person name="Auch B."/>
            <person name="Kono T."/>
            <person name="Mallez S."/>
            <person name="Zhang Y."/>
            <person name="Obille A."/>
            <person name="Becker A."/>
            <person name="Abrahante J.E."/>
            <person name="Garbe J."/>
            <person name="Badalamenti J.P."/>
            <person name="Herman A."/>
            <person name="Mangelson H."/>
            <person name="Liachko I."/>
            <person name="Sullivan S."/>
            <person name="Sone E.D."/>
            <person name="Koren S."/>
            <person name="Silverstein K.A.T."/>
            <person name="Beckman K.B."/>
            <person name="Gohl D.M."/>
        </authorList>
    </citation>
    <scope>NUCLEOTIDE SEQUENCE</scope>
    <source>
        <strain evidence="1">Duluth1</strain>
        <tissue evidence="1">Whole animal</tissue>
    </source>
</reference>
<keyword evidence="2" id="KW-1185">Reference proteome</keyword>
<evidence type="ECO:0000313" key="1">
    <source>
        <dbReference type="EMBL" id="KAH3814535.1"/>
    </source>
</evidence>
<reference evidence="1" key="2">
    <citation type="submission" date="2020-11" db="EMBL/GenBank/DDBJ databases">
        <authorList>
            <person name="McCartney M.A."/>
            <person name="Auch B."/>
            <person name="Kono T."/>
            <person name="Mallez S."/>
            <person name="Becker A."/>
            <person name="Gohl D.M."/>
            <person name="Silverstein K.A.T."/>
            <person name="Koren S."/>
            <person name="Bechman K.B."/>
            <person name="Herman A."/>
            <person name="Abrahante J.E."/>
            <person name="Garbe J."/>
        </authorList>
    </citation>
    <scope>NUCLEOTIDE SEQUENCE</scope>
    <source>
        <strain evidence="1">Duluth1</strain>
        <tissue evidence="1">Whole animal</tissue>
    </source>
</reference>
<organism evidence="1 2">
    <name type="scientific">Dreissena polymorpha</name>
    <name type="common">Zebra mussel</name>
    <name type="synonym">Mytilus polymorpha</name>
    <dbReference type="NCBI Taxonomy" id="45954"/>
    <lineage>
        <taxon>Eukaryota</taxon>
        <taxon>Metazoa</taxon>
        <taxon>Spiralia</taxon>
        <taxon>Lophotrochozoa</taxon>
        <taxon>Mollusca</taxon>
        <taxon>Bivalvia</taxon>
        <taxon>Autobranchia</taxon>
        <taxon>Heteroconchia</taxon>
        <taxon>Euheterodonta</taxon>
        <taxon>Imparidentia</taxon>
        <taxon>Neoheterodontei</taxon>
        <taxon>Myida</taxon>
        <taxon>Dreissenoidea</taxon>
        <taxon>Dreissenidae</taxon>
        <taxon>Dreissena</taxon>
    </lineage>
</organism>
<protein>
    <submittedName>
        <fullName evidence="1">Uncharacterized protein</fullName>
    </submittedName>
</protein>
<gene>
    <name evidence="1" type="ORF">DPMN_143037</name>
</gene>
<comment type="caution">
    <text evidence="1">The sequence shown here is derived from an EMBL/GenBank/DDBJ whole genome shotgun (WGS) entry which is preliminary data.</text>
</comment>
<dbReference type="Proteomes" id="UP000828390">
    <property type="component" value="Unassembled WGS sequence"/>
</dbReference>
<dbReference type="EMBL" id="JAIWYP010000006">
    <property type="protein sequence ID" value="KAH3814535.1"/>
    <property type="molecule type" value="Genomic_DNA"/>
</dbReference>
<accession>A0A9D4JJQ0</accession>
<proteinExistence type="predicted"/>